<dbReference type="GO" id="GO:0000139">
    <property type="term" value="C:Golgi membrane"/>
    <property type="evidence" value="ECO:0007669"/>
    <property type="project" value="TreeGrafter"/>
</dbReference>
<evidence type="ECO:0000256" key="3">
    <source>
        <dbReference type="ARBA" id="ARBA00022679"/>
    </source>
</evidence>
<name>A0A0B2WUF8_METAS</name>
<evidence type="ECO:0008006" key="7">
    <source>
        <dbReference type="Google" id="ProtNLM"/>
    </source>
</evidence>
<dbReference type="EMBL" id="AZHE01000014">
    <property type="protein sequence ID" value="KHN96575.1"/>
    <property type="molecule type" value="Genomic_DNA"/>
</dbReference>
<keyword evidence="4" id="KW-0472">Membrane</keyword>
<dbReference type="Gene3D" id="3.90.550.10">
    <property type="entry name" value="Spore Coat Polysaccharide Biosynthesis Protein SpsA, Chain A"/>
    <property type="match status" value="1"/>
</dbReference>
<evidence type="ECO:0000313" key="6">
    <source>
        <dbReference type="Proteomes" id="UP000030816"/>
    </source>
</evidence>
<keyword evidence="6" id="KW-1185">Reference proteome</keyword>
<comment type="similarity">
    <text evidence="1">Belongs to the glycosyltransferase 34 family.</text>
</comment>
<dbReference type="GeneID" id="63739973"/>
<proteinExistence type="inferred from homology"/>
<dbReference type="Proteomes" id="UP000030816">
    <property type="component" value="Unassembled WGS sequence"/>
</dbReference>
<protein>
    <recommendedName>
        <fullName evidence="7">Galactosyl transferase</fullName>
    </recommendedName>
</protein>
<dbReference type="AlphaFoldDB" id="A0A0B2WUF8"/>
<keyword evidence="2" id="KW-0328">Glycosyltransferase</keyword>
<feature type="transmembrane region" description="Helical" evidence="4">
    <location>
        <begin position="12"/>
        <end position="28"/>
    </location>
</feature>
<dbReference type="HOGENOM" id="CLU_039079_1_0_1"/>
<dbReference type="RefSeq" id="XP_040677641.1">
    <property type="nucleotide sequence ID" value="XM_040824316.1"/>
</dbReference>
<dbReference type="GO" id="GO:0016757">
    <property type="term" value="F:glycosyltransferase activity"/>
    <property type="evidence" value="ECO:0007669"/>
    <property type="project" value="UniProtKB-KW"/>
</dbReference>
<gene>
    <name evidence="5" type="ORF">MAM_05518</name>
</gene>
<comment type="caution">
    <text evidence="5">The sequence shown here is derived from an EMBL/GenBank/DDBJ whole genome shotgun (WGS) entry which is preliminary data.</text>
</comment>
<reference evidence="5 6" key="1">
    <citation type="journal article" date="2014" name="Proc. Natl. Acad. Sci. U.S.A.">
        <title>Trajectory and genomic determinants of fungal-pathogen speciation and host adaptation.</title>
        <authorList>
            <person name="Hu X."/>
            <person name="Xiao G."/>
            <person name="Zheng P."/>
            <person name="Shang Y."/>
            <person name="Su Y."/>
            <person name="Zhang X."/>
            <person name="Liu X."/>
            <person name="Zhan S."/>
            <person name="St Leger R.J."/>
            <person name="Wang C."/>
        </authorList>
    </citation>
    <scope>NUCLEOTIDE SEQUENCE [LARGE SCALE GENOMIC DNA]</scope>
    <source>
        <strain evidence="5 6">ARSEF 1941</strain>
    </source>
</reference>
<dbReference type="InterPro" id="IPR029044">
    <property type="entry name" value="Nucleotide-diphossugar_trans"/>
</dbReference>
<keyword evidence="3" id="KW-0808">Transferase</keyword>
<keyword evidence="4" id="KW-1133">Transmembrane helix</keyword>
<dbReference type="PANTHER" id="PTHR31306">
    <property type="entry name" value="ALPHA-1,6-MANNOSYLTRANSFERASE MNN11-RELATED"/>
    <property type="match status" value="1"/>
</dbReference>
<sequence length="362" mass="41040">MSQHRKLKLRRLMTVAALVYALIQIYLMRDRLQTLSLPHPTHSPTPRRVAKVSMVYGTPNRMHEGALRSHERHAARWGYPVHVLRHEAGAGFWTKQTYLLATIVRELAKPAGERVEWIMCVEADSVVLNPEIPVEIFLPPRDMADIHVVATRDWDGLTAGVFFVHVHPWSVTMFREAVGYPQYNQGADPGYDADQEAIARLFAMTTGGPDGTGYADGVVYIPRPFLNAHELGGGSETDKGCFLVHFPGTEDLRWPLMARYLRTVETTPSEWEMPLAETAYAKKTNLFWSQVREARAALGRSDRIRPSLDDMTTGTAQDVNDEKKASELLKDTLREQADDVQLMRERLDALHRLRTVLGWESE</sequence>
<dbReference type="OrthoDB" id="407658at2759"/>
<dbReference type="InterPro" id="IPR008630">
    <property type="entry name" value="Glyco_trans_34"/>
</dbReference>
<evidence type="ECO:0000256" key="2">
    <source>
        <dbReference type="ARBA" id="ARBA00022676"/>
    </source>
</evidence>
<organism evidence="5 6">
    <name type="scientific">Metarhizium album (strain ARSEF 1941)</name>
    <dbReference type="NCBI Taxonomy" id="1081103"/>
    <lineage>
        <taxon>Eukaryota</taxon>
        <taxon>Fungi</taxon>
        <taxon>Dikarya</taxon>
        <taxon>Ascomycota</taxon>
        <taxon>Pezizomycotina</taxon>
        <taxon>Sordariomycetes</taxon>
        <taxon>Hypocreomycetidae</taxon>
        <taxon>Hypocreales</taxon>
        <taxon>Clavicipitaceae</taxon>
        <taxon>Metarhizium</taxon>
    </lineage>
</organism>
<evidence type="ECO:0000256" key="4">
    <source>
        <dbReference type="SAM" id="Phobius"/>
    </source>
</evidence>
<evidence type="ECO:0000256" key="1">
    <source>
        <dbReference type="ARBA" id="ARBA00005664"/>
    </source>
</evidence>
<dbReference type="GO" id="GO:0006487">
    <property type="term" value="P:protein N-linked glycosylation"/>
    <property type="evidence" value="ECO:0007669"/>
    <property type="project" value="TreeGrafter"/>
</dbReference>
<keyword evidence="4" id="KW-0812">Transmembrane</keyword>
<dbReference type="STRING" id="1081103.A0A0B2WUF8"/>
<dbReference type="PANTHER" id="PTHR31306:SF8">
    <property type="entry name" value="GLYCOSYLTRANSFERASE FAMILY 34 PROTEIN"/>
    <property type="match status" value="1"/>
</dbReference>
<evidence type="ECO:0000313" key="5">
    <source>
        <dbReference type="EMBL" id="KHN96575.1"/>
    </source>
</evidence>
<accession>A0A0B2WUF8</accession>